<dbReference type="EMBL" id="MCGE01000017">
    <property type="protein sequence ID" value="ORZ13185.1"/>
    <property type="molecule type" value="Genomic_DNA"/>
</dbReference>
<comment type="caution">
    <text evidence="2">The sequence shown here is derived from an EMBL/GenBank/DDBJ whole genome shotgun (WGS) entry which is preliminary data.</text>
</comment>
<dbReference type="Pfam" id="PF01423">
    <property type="entry name" value="LSM"/>
    <property type="match status" value="1"/>
</dbReference>
<dbReference type="STRING" id="90262.A0A1X2IBB9"/>
<sequence length="75" mass="8208">MHVQFNGGGQLAGTLMRYGPLLNSVSGNTVEYLKDWDTDYVASETRDLGFVVLRGTAVILISFLNGMKEIEPPFG</sequence>
<dbReference type="SUPFAM" id="SSF50182">
    <property type="entry name" value="Sm-like ribonucleoproteins"/>
    <property type="match status" value="1"/>
</dbReference>
<proteinExistence type="predicted"/>
<dbReference type="GO" id="GO:0032991">
    <property type="term" value="C:protein-containing complex"/>
    <property type="evidence" value="ECO:0007669"/>
    <property type="project" value="UniProtKB-ARBA"/>
</dbReference>
<name>A0A1X2IBB9_9FUNG</name>
<dbReference type="AlphaFoldDB" id="A0A1X2IBB9"/>
<reference evidence="2 3" key="1">
    <citation type="submission" date="2016-07" db="EMBL/GenBank/DDBJ databases">
        <title>Pervasive Adenine N6-methylation of Active Genes in Fungi.</title>
        <authorList>
            <consortium name="DOE Joint Genome Institute"/>
            <person name="Mondo S.J."/>
            <person name="Dannebaum R.O."/>
            <person name="Kuo R.C."/>
            <person name="Labutti K."/>
            <person name="Haridas S."/>
            <person name="Kuo A."/>
            <person name="Salamov A."/>
            <person name="Ahrendt S.R."/>
            <person name="Lipzen A."/>
            <person name="Sullivan W."/>
            <person name="Andreopoulos W.B."/>
            <person name="Clum A."/>
            <person name="Lindquist E."/>
            <person name="Daum C."/>
            <person name="Ramamoorthy G.K."/>
            <person name="Gryganskyi A."/>
            <person name="Culley D."/>
            <person name="Magnuson J.K."/>
            <person name="James T.Y."/>
            <person name="O'Malley M.A."/>
            <person name="Stajich J.E."/>
            <person name="Spatafora J.W."/>
            <person name="Visel A."/>
            <person name="Grigoriev I.V."/>
        </authorList>
    </citation>
    <scope>NUCLEOTIDE SEQUENCE [LARGE SCALE GENOMIC DNA]</scope>
    <source>
        <strain evidence="2 3">NRRL 1336</strain>
    </source>
</reference>
<evidence type="ECO:0000259" key="1">
    <source>
        <dbReference type="Pfam" id="PF01423"/>
    </source>
</evidence>
<organism evidence="2 3">
    <name type="scientific">Absidia repens</name>
    <dbReference type="NCBI Taxonomy" id="90262"/>
    <lineage>
        <taxon>Eukaryota</taxon>
        <taxon>Fungi</taxon>
        <taxon>Fungi incertae sedis</taxon>
        <taxon>Mucoromycota</taxon>
        <taxon>Mucoromycotina</taxon>
        <taxon>Mucoromycetes</taxon>
        <taxon>Mucorales</taxon>
        <taxon>Cunninghamellaceae</taxon>
        <taxon>Absidia</taxon>
    </lineage>
</organism>
<dbReference type="Gene3D" id="2.30.30.100">
    <property type="match status" value="1"/>
</dbReference>
<protein>
    <recommendedName>
        <fullName evidence="1">Sm domain-containing protein</fullName>
    </recommendedName>
</protein>
<evidence type="ECO:0000313" key="3">
    <source>
        <dbReference type="Proteomes" id="UP000193560"/>
    </source>
</evidence>
<dbReference type="Proteomes" id="UP000193560">
    <property type="component" value="Unassembled WGS sequence"/>
</dbReference>
<gene>
    <name evidence="2" type="ORF">BCR42DRAFT_453209</name>
</gene>
<keyword evidence="3" id="KW-1185">Reference proteome</keyword>
<evidence type="ECO:0000313" key="2">
    <source>
        <dbReference type="EMBL" id="ORZ13185.1"/>
    </source>
</evidence>
<dbReference type="InterPro" id="IPR010920">
    <property type="entry name" value="LSM_dom_sf"/>
</dbReference>
<dbReference type="InterPro" id="IPR001163">
    <property type="entry name" value="Sm_dom_euk/arc"/>
</dbReference>
<dbReference type="OrthoDB" id="274944at2759"/>
<accession>A0A1X2IBB9</accession>
<feature type="domain" description="Sm" evidence="1">
    <location>
        <begin position="1"/>
        <end position="62"/>
    </location>
</feature>